<comment type="subunit">
    <text evidence="9">Monomer.</text>
</comment>
<dbReference type="GO" id="GO:0005524">
    <property type="term" value="F:ATP binding"/>
    <property type="evidence" value="ECO:0007669"/>
    <property type="project" value="UniProtKB-UniRule"/>
</dbReference>
<dbReference type="SUPFAM" id="SSF47323">
    <property type="entry name" value="Anticodon-binding domain of a subclass of class I aminoacyl-tRNA synthetases"/>
    <property type="match status" value="1"/>
</dbReference>
<dbReference type="FunFam" id="3.40.50.620:FF:000020">
    <property type="entry name" value="Valine--tRNA ligase, mitochondrial"/>
    <property type="match status" value="1"/>
</dbReference>
<evidence type="ECO:0000313" key="14">
    <source>
        <dbReference type="Proteomes" id="UP000612893"/>
    </source>
</evidence>
<dbReference type="Pfam" id="PF00133">
    <property type="entry name" value="tRNA-synt_1"/>
    <property type="match status" value="1"/>
</dbReference>
<keyword evidence="6 9" id="KW-0175">Coiled coil</keyword>
<dbReference type="EMBL" id="JAEKNR010000002">
    <property type="protein sequence ID" value="MBJ7596466.1"/>
    <property type="molecule type" value="Genomic_DNA"/>
</dbReference>
<gene>
    <name evidence="9" type="primary">valS</name>
    <name evidence="13" type="ORF">JF922_00030</name>
</gene>
<protein>
    <recommendedName>
        <fullName evidence="9">Valine--tRNA ligase</fullName>
        <ecNumber evidence="9">6.1.1.9</ecNumber>
    </recommendedName>
    <alternativeName>
        <fullName evidence="9">Valyl-tRNA synthetase</fullName>
        <shortName evidence="9">ValRS</shortName>
    </alternativeName>
</protein>
<evidence type="ECO:0000256" key="1">
    <source>
        <dbReference type="ARBA" id="ARBA00022490"/>
    </source>
</evidence>
<feature type="short sequence motif" description="'HIGH' region" evidence="9">
    <location>
        <begin position="48"/>
        <end position="58"/>
    </location>
</feature>
<evidence type="ECO:0000256" key="7">
    <source>
        <dbReference type="ARBA" id="ARBA00023146"/>
    </source>
</evidence>
<dbReference type="Gene3D" id="3.90.740.10">
    <property type="entry name" value="Valyl/Leucyl/Isoleucyl-tRNA synthetase, editing domain"/>
    <property type="match status" value="1"/>
</dbReference>
<feature type="domain" description="Valyl-tRNA synthetase tRNA-binding arm" evidence="12">
    <location>
        <begin position="802"/>
        <end position="846"/>
    </location>
</feature>
<dbReference type="PANTHER" id="PTHR11946:SF93">
    <property type="entry name" value="VALINE--TRNA LIGASE, CHLOROPLASTIC_MITOCHONDRIAL 2"/>
    <property type="match status" value="1"/>
</dbReference>
<dbReference type="SUPFAM" id="SSF46589">
    <property type="entry name" value="tRNA-binding arm"/>
    <property type="match status" value="1"/>
</dbReference>
<comment type="domain">
    <text evidence="9">ValRS has two distinct active sites: one for aminoacylation and one for editing. The misactivated threonine is translocated from the active site to the editing site.</text>
</comment>
<dbReference type="NCBIfam" id="NF004349">
    <property type="entry name" value="PRK05729.1"/>
    <property type="match status" value="1"/>
</dbReference>
<dbReference type="AlphaFoldDB" id="A0A934N5C3"/>
<dbReference type="InterPro" id="IPR010978">
    <property type="entry name" value="tRNA-bd_arm"/>
</dbReference>
<evidence type="ECO:0000256" key="6">
    <source>
        <dbReference type="ARBA" id="ARBA00023054"/>
    </source>
</evidence>
<comment type="domain">
    <text evidence="9">The C-terminal coiled-coil domain is crucial for aminoacylation activity.</text>
</comment>
<keyword evidence="14" id="KW-1185">Reference proteome</keyword>
<dbReference type="SUPFAM" id="SSF50677">
    <property type="entry name" value="ValRS/IleRS/LeuRS editing domain"/>
    <property type="match status" value="1"/>
</dbReference>
<keyword evidence="4 9" id="KW-0067">ATP-binding</keyword>
<name>A0A934N5C3_9BACT</name>
<evidence type="ECO:0000259" key="12">
    <source>
        <dbReference type="Pfam" id="PF10458"/>
    </source>
</evidence>
<evidence type="ECO:0000259" key="10">
    <source>
        <dbReference type="Pfam" id="PF00133"/>
    </source>
</evidence>
<keyword evidence="2 9" id="KW-0436">Ligase</keyword>
<feature type="domain" description="Aminoacyl-tRNA synthetase class Ia" evidence="10">
    <location>
        <begin position="20"/>
        <end position="565"/>
    </location>
</feature>
<dbReference type="CDD" id="cd07962">
    <property type="entry name" value="Anticodon_Ia_Val"/>
    <property type="match status" value="1"/>
</dbReference>
<comment type="subcellular location">
    <subcellularLocation>
        <location evidence="9">Cytoplasm</location>
    </subcellularLocation>
</comment>
<dbReference type="InterPro" id="IPR033705">
    <property type="entry name" value="Anticodon_Ia_Val"/>
</dbReference>
<evidence type="ECO:0000313" key="13">
    <source>
        <dbReference type="EMBL" id="MBJ7596466.1"/>
    </source>
</evidence>
<accession>A0A934N5C3</accession>
<dbReference type="SUPFAM" id="SSF52374">
    <property type="entry name" value="Nucleotidylyl transferase"/>
    <property type="match status" value="1"/>
</dbReference>
<dbReference type="CDD" id="cd00817">
    <property type="entry name" value="ValRS_core"/>
    <property type="match status" value="1"/>
</dbReference>
<keyword evidence="1 9" id="KW-0963">Cytoplasm</keyword>
<comment type="caution">
    <text evidence="13">The sequence shown here is derived from an EMBL/GenBank/DDBJ whole genome shotgun (WGS) entry which is preliminary data.</text>
</comment>
<dbReference type="HAMAP" id="MF_02004">
    <property type="entry name" value="Val_tRNA_synth_type1"/>
    <property type="match status" value="1"/>
</dbReference>
<keyword evidence="3 9" id="KW-0547">Nucleotide-binding</keyword>
<evidence type="ECO:0000256" key="5">
    <source>
        <dbReference type="ARBA" id="ARBA00022917"/>
    </source>
</evidence>
<evidence type="ECO:0000256" key="9">
    <source>
        <dbReference type="HAMAP-Rule" id="MF_02004"/>
    </source>
</evidence>
<comment type="similarity">
    <text evidence="9">Belongs to the class-I aminoacyl-tRNA synthetase family. ValS type 1 subfamily.</text>
</comment>
<dbReference type="PANTHER" id="PTHR11946">
    <property type="entry name" value="VALYL-TRNA SYNTHETASES"/>
    <property type="match status" value="1"/>
</dbReference>
<dbReference type="InterPro" id="IPR019499">
    <property type="entry name" value="Val-tRNA_synth_tRNA-bd"/>
</dbReference>
<dbReference type="InterPro" id="IPR013155">
    <property type="entry name" value="M/V/L/I-tRNA-synth_anticd-bd"/>
</dbReference>
<dbReference type="PROSITE" id="PS00178">
    <property type="entry name" value="AA_TRNA_LIGASE_I"/>
    <property type="match status" value="1"/>
</dbReference>
<dbReference type="Proteomes" id="UP000612893">
    <property type="component" value="Unassembled WGS sequence"/>
</dbReference>
<dbReference type="PRINTS" id="PR00986">
    <property type="entry name" value="TRNASYNTHVAL"/>
</dbReference>
<dbReference type="GO" id="GO:0005737">
    <property type="term" value="C:cytoplasm"/>
    <property type="evidence" value="ECO:0007669"/>
    <property type="project" value="UniProtKB-SubCell"/>
</dbReference>
<sequence>MSQSNPMPPAYEPQAVEAGWYARWLDADLFRADAASPKPRFSMALPPPNVTGELHMGHALNGTLQDIWARYRRMTGYEVLWLPGSDHAAIATQNVIERQLAAEGTSKEELGRERFGERVDRWYESVGATIVEQYKELGASLDFSRLRFTMDQEYIRAVRTAFVHYWEKGWLYRGPRLVNWCPRCMSAISDLEVDWQEHHDTLYYVRYPVEGGGEVTVATVRPETMLADTGVAVHPEDERYRELVGRSAVLPLVERRLPIIADEAVRRDFGTGALKITPGHDPLDWEIGERHGLPVVNGMNPNGTMNVPDLPAYDGVAAEEARELVVRDLRAGGYLVKTEPYVHEVGHCDRSGDVIEPLVSEQWFLKMDDLAARAIAASERGEVRWHPERYERTYLDWMRNIRDWCVSRQIWLGHQIPVYYCGNGHTFASVDEPEACRECGSRELRQDPDVLDTWFSSALWPFATLGWPEDTEDLRTFYPTAMNSTAREIINLWVSRMIMSGLEFMGAVPFHDVAIHCVVQSADGRRMSKSKGNVVDPRLVMRRYGADALRGWAAAVAMSTQDVRFDETRIEGFRRFANKLWNATRLIVNGLGEDPVAVPAPDGELELADRWILSRLQYVIQATRSGIEEYEPQNSINTLYDFAWHDFCDWYLEAAKPRLRNGDAAARATSLHVLDTLLRLLHPFLPFVTEELWHRLPGDRDFLVRETWPEADERFQDPEAEQLVREVQAEVEELRYEKTAHKARRGFYAPGPELDERRVGLIGVWAGVEVVSELPARTRTRLGQVSWQAESPSSSGSNGQVRRLRQELARSEAKLADAQFVAKAPPAVVEKERAKVAGYRAAIERLTG</sequence>
<dbReference type="Gene3D" id="1.10.287.380">
    <property type="entry name" value="Valyl-tRNA synthetase, C-terminal domain"/>
    <property type="match status" value="1"/>
</dbReference>
<evidence type="ECO:0000256" key="4">
    <source>
        <dbReference type="ARBA" id="ARBA00022840"/>
    </source>
</evidence>
<dbReference type="InterPro" id="IPR037118">
    <property type="entry name" value="Val-tRNA_synth_C_sf"/>
</dbReference>
<evidence type="ECO:0000256" key="8">
    <source>
        <dbReference type="ARBA" id="ARBA00047552"/>
    </source>
</evidence>
<dbReference type="InterPro" id="IPR001412">
    <property type="entry name" value="aa-tRNA-synth_I_CS"/>
</dbReference>
<feature type="binding site" evidence="9">
    <location>
        <position position="529"/>
    </location>
    <ligand>
        <name>ATP</name>
        <dbReference type="ChEBI" id="CHEBI:30616"/>
    </ligand>
</feature>
<evidence type="ECO:0000256" key="2">
    <source>
        <dbReference type="ARBA" id="ARBA00022598"/>
    </source>
</evidence>
<comment type="function">
    <text evidence="9">Catalyzes the attachment of valine to tRNA(Val). As ValRS can inadvertently accommodate and process structurally similar amino acids such as threonine, to avoid such errors, it has a 'posttransfer' editing activity that hydrolyzes mischarged Thr-tRNA(Val) in a tRNA-dependent manner.</text>
</comment>
<reference evidence="13" key="1">
    <citation type="submission" date="2020-10" db="EMBL/GenBank/DDBJ databases">
        <title>Ca. Dormibacterota MAGs.</title>
        <authorList>
            <person name="Montgomery K."/>
        </authorList>
    </citation>
    <scope>NUCLEOTIDE SEQUENCE [LARGE SCALE GENOMIC DNA]</scope>
    <source>
        <strain evidence="13">SC8812_S17_10</strain>
    </source>
</reference>
<evidence type="ECO:0000259" key="11">
    <source>
        <dbReference type="Pfam" id="PF08264"/>
    </source>
</evidence>
<feature type="domain" description="Methionyl/Valyl/Leucyl/Isoleucyl-tRNA synthetase anticodon-binding" evidence="11">
    <location>
        <begin position="609"/>
        <end position="740"/>
    </location>
</feature>
<dbReference type="InterPro" id="IPR014729">
    <property type="entry name" value="Rossmann-like_a/b/a_fold"/>
</dbReference>
<dbReference type="InterPro" id="IPR009080">
    <property type="entry name" value="tRNAsynth_Ia_anticodon-bd"/>
</dbReference>
<dbReference type="InterPro" id="IPR002303">
    <property type="entry name" value="Valyl-tRNA_ligase"/>
</dbReference>
<dbReference type="Pfam" id="PF10458">
    <property type="entry name" value="Val_tRNA-synt_C"/>
    <property type="match status" value="1"/>
</dbReference>
<comment type="caution">
    <text evidence="9">Lacks conserved residue(s) required for the propagation of feature annotation.</text>
</comment>
<proteinExistence type="inferred from homology"/>
<keyword evidence="7 9" id="KW-0030">Aminoacyl-tRNA synthetase</keyword>
<dbReference type="NCBIfam" id="TIGR00422">
    <property type="entry name" value="valS"/>
    <property type="match status" value="1"/>
</dbReference>
<dbReference type="EC" id="6.1.1.9" evidence="9"/>
<dbReference type="Pfam" id="PF08264">
    <property type="entry name" value="Anticodon_1"/>
    <property type="match status" value="1"/>
</dbReference>
<evidence type="ECO:0000256" key="3">
    <source>
        <dbReference type="ARBA" id="ARBA00022741"/>
    </source>
</evidence>
<dbReference type="GO" id="GO:0004832">
    <property type="term" value="F:valine-tRNA ligase activity"/>
    <property type="evidence" value="ECO:0007669"/>
    <property type="project" value="UniProtKB-UniRule"/>
</dbReference>
<dbReference type="Gene3D" id="1.10.730.10">
    <property type="entry name" value="Isoleucyl-tRNA Synthetase, Domain 1"/>
    <property type="match status" value="1"/>
</dbReference>
<keyword evidence="5 9" id="KW-0648">Protein biosynthesis</keyword>
<dbReference type="GO" id="GO:0006438">
    <property type="term" value="P:valyl-tRNA aminoacylation"/>
    <property type="evidence" value="ECO:0007669"/>
    <property type="project" value="UniProtKB-UniRule"/>
</dbReference>
<dbReference type="InterPro" id="IPR009008">
    <property type="entry name" value="Val/Leu/Ile-tRNA-synth_edit"/>
</dbReference>
<dbReference type="Gene3D" id="3.40.50.620">
    <property type="entry name" value="HUPs"/>
    <property type="match status" value="2"/>
</dbReference>
<comment type="catalytic activity">
    <reaction evidence="8 9">
        <text>tRNA(Val) + L-valine + ATP = L-valyl-tRNA(Val) + AMP + diphosphate</text>
        <dbReference type="Rhea" id="RHEA:10704"/>
        <dbReference type="Rhea" id="RHEA-COMP:9672"/>
        <dbReference type="Rhea" id="RHEA-COMP:9708"/>
        <dbReference type="ChEBI" id="CHEBI:30616"/>
        <dbReference type="ChEBI" id="CHEBI:33019"/>
        <dbReference type="ChEBI" id="CHEBI:57762"/>
        <dbReference type="ChEBI" id="CHEBI:78442"/>
        <dbReference type="ChEBI" id="CHEBI:78537"/>
        <dbReference type="ChEBI" id="CHEBI:456215"/>
        <dbReference type="EC" id="6.1.1.9"/>
    </reaction>
</comment>
<dbReference type="InterPro" id="IPR002300">
    <property type="entry name" value="aa-tRNA-synth_Ia"/>
</dbReference>
<organism evidence="13 14">
    <name type="scientific">Candidatus Nephthysia bennettiae</name>
    <dbReference type="NCBI Taxonomy" id="3127016"/>
    <lineage>
        <taxon>Bacteria</taxon>
        <taxon>Bacillati</taxon>
        <taxon>Candidatus Dormiibacterota</taxon>
        <taxon>Candidatus Dormibacteria</taxon>
        <taxon>Candidatus Dormibacterales</taxon>
        <taxon>Candidatus Dormibacteraceae</taxon>
        <taxon>Candidatus Nephthysia</taxon>
    </lineage>
</organism>
<dbReference type="RefSeq" id="WP_338198301.1">
    <property type="nucleotide sequence ID" value="NZ_JAEKNR010000002.1"/>
</dbReference>